<sequence length="111" mass="11802">MDIALGDGRAAFALEGLETSDHHDIVNSLKRGPSIPATASFNVQWGGVKRRFTVRDAANGFGGTFVETAATIEWSSSDERLDFVSDPADTSTTVSAVLGREHNGVFFQNGA</sequence>
<proteinExistence type="predicted"/>
<dbReference type="EMBL" id="VBAO01000372">
    <property type="protein sequence ID" value="TMI78463.1"/>
    <property type="molecule type" value="Genomic_DNA"/>
</dbReference>
<name>A0A537J4N8_9BACT</name>
<dbReference type="Proteomes" id="UP000320048">
    <property type="component" value="Unassembled WGS sequence"/>
</dbReference>
<gene>
    <name evidence="1" type="ORF">E6H04_12400</name>
</gene>
<reference evidence="1 2" key="1">
    <citation type="journal article" date="2019" name="Nat. Microbiol.">
        <title>Mediterranean grassland soil C-N compound turnover is dependent on rainfall and depth, and is mediated by genomically divergent microorganisms.</title>
        <authorList>
            <person name="Diamond S."/>
            <person name="Andeer P.F."/>
            <person name="Li Z."/>
            <person name="Crits-Christoph A."/>
            <person name="Burstein D."/>
            <person name="Anantharaman K."/>
            <person name="Lane K.R."/>
            <person name="Thomas B.C."/>
            <person name="Pan C."/>
            <person name="Northen T.R."/>
            <person name="Banfield J.F."/>
        </authorList>
    </citation>
    <scope>NUCLEOTIDE SEQUENCE [LARGE SCALE GENOMIC DNA]</scope>
    <source>
        <strain evidence="1">NP_7</strain>
    </source>
</reference>
<organism evidence="1 2">
    <name type="scientific">Candidatus Segetimicrobium genomatis</name>
    <dbReference type="NCBI Taxonomy" id="2569760"/>
    <lineage>
        <taxon>Bacteria</taxon>
        <taxon>Bacillati</taxon>
        <taxon>Candidatus Sysuimicrobiota</taxon>
        <taxon>Candidatus Sysuimicrobiia</taxon>
        <taxon>Candidatus Sysuimicrobiales</taxon>
        <taxon>Candidatus Segetimicrobiaceae</taxon>
        <taxon>Candidatus Segetimicrobium</taxon>
    </lineage>
</organism>
<protein>
    <submittedName>
        <fullName evidence="1">Uncharacterized protein</fullName>
    </submittedName>
</protein>
<evidence type="ECO:0000313" key="2">
    <source>
        <dbReference type="Proteomes" id="UP000320048"/>
    </source>
</evidence>
<dbReference type="AlphaFoldDB" id="A0A537J4N8"/>
<comment type="caution">
    <text evidence="1">The sequence shown here is derived from an EMBL/GenBank/DDBJ whole genome shotgun (WGS) entry which is preliminary data.</text>
</comment>
<evidence type="ECO:0000313" key="1">
    <source>
        <dbReference type="EMBL" id="TMI78463.1"/>
    </source>
</evidence>
<accession>A0A537J4N8</accession>